<keyword evidence="2" id="KW-1133">Transmembrane helix</keyword>
<evidence type="ECO:0000256" key="1">
    <source>
        <dbReference type="ARBA" id="ARBA00022679"/>
    </source>
</evidence>
<dbReference type="Gene3D" id="3.90.550.20">
    <property type="match status" value="1"/>
</dbReference>
<gene>
    <name evidence="3" type="ORF">FSP39_008104</name>
</gene>
<name>A0AA88Y845_PINIB</name>
<dbReference type="InterPro" id="IPR029044">
    <property type="entry name" value="Nucleotide-diphossugar_trans"/>
</dbReference>
<accession>A0AA88Y845</accession>
<dbReference type="AlphaFoldDB" id="A0AA88Y845"/>
<reference evidence="3" key="1">
    <citation type="submission" date="2019-08" db="EMBL/GenBank/DDBJ databases">
        <title>The improved chromosome-level genome for the pearl oyster Pinctada fucata martensii using PacBio sequencing and Hi-C.</title>
        <authorList>
            <person name="Zheng Z."/>
        </authorList>
    </citation>
    <scope>NUCLEOTIDE SEQUENCE</scope>
    <source>
        <strain evidence="3">ZZ-2019</strain>
        <tissue evidence="3">Adductor muscle</tissue>
    </source>
</reference>
<dbReference type="Pfam" id="PF04488">
    <property type="entry name" value="Gly_transf_sug"/>
    <property type="match status" value="1"/>
</dbReference>
<proteinExistence type="predicted"/>
<dbReference type="GO" id="GO:0051999">
    <property type="term" value="P:mannosyl-inositol phosphorylceramide biosynthetic process"/>
    <property type="evidence" value="ECO:0007669"/>
    <property type="project" value="TreeGrafter"/>
</dbReference>
<dbReference type="GO" id="GO:0016020">
    <property type="term" value="C:membrane"/>
    <property type="evidence" value="ECO:0007669"/>
    <property type="project" value="GOC"/>
</dbReference>
<dbReference type="PANTHER" id="PTHR32385">
    <property type="entry name" value="MANNOSYL PHOSPHORYLINOSITOL CERAMIDE SYNTHASE"/>
    <property type="match status" value="1"/>
</dbReference>
<protein>
    <submittedName>
        <fullName evidence="3">Uncharacterized protein</fullName>
    </submittedName>
</protein>
<keyword evidence="1" id="KW-0808">Transferase</keyword>
<keyword evidence="2" id="KW-0472">Membrane</keyword>
<dbReference type="SUPFAM" id="SSF53448">
    <property type="entry name" value="Nucleotide-diphospho-sugar transferases"/>
    <property type="match status" value="1"/>
</dbReference>
<keyword evidence="4" id="KW-1185">Reference proteome</keyword>
<sequence>MGNIVNTIMKLVLAVSRPDTLRTLGVGAIFITLLHFIIKFEQVKEYGDFYNLYIPIEEEFVPLGISSPEDFPTSGPYRIPKIIHQTWKNRNIPSKFSKWVKSWVKNHPDWQYYLWTDDSARKLIRERHPHLLDVFNGYEDGIRRADSLRYIILYEFGGVYADMDMESLKPLDPFARKYACFLGQEPYEHPILDGGYEGLVINALMASRAKHPYMKLLMENLPKYQNMWSVMDSTGPHFVTLHFRDFNKNHPQPADHINGTYLAPSEYFFPTVDPSKYFWFNAQCGKFMKLKPIQQKACKSLKVNKLKKKPLSFSYTDHHWEHTYIDFRLSLKGPVDIKHLVPHAVIY</sequence>
<dbReference type="EMBL" id="VSWD01000007">
    <property type="protein sequence ID" value="KAK3097255.1"/>
    <property type="molecule type" value="Genomic_DNA"/>
</dbReference>
<dbReference type="PANTHER" id="PTHR32385:SF15">
    <property type="entry name" value="INOSITOL PHOSPHOCERAMIDE MANNOSYLTRANSFERASE 1"/>
    <property type="match status" value="1"/>
</dbReference>
<dbReference type="InterPro" id="IPR051706">
    <property type="entry name" value="Glycosyltransferase_domain"/>
</dbReference>
<feature type="transmembrane region" description="Helical" evidence="2">
    <location>
        <begin position="20"/>
        <end position="38"/>
    </location>
</feature>
<evidence type="ECO:0000313" key="4">
    <source>
        <dbReference type="Proteomes" id="UP001186944"/>
    </source>
</evidence>
<evidence type="ECO:0000256" key="2">
    <source>
        <dbReference type="SAM" id="Phobius"/>
    </source>
</evidence>
<comment type="caution">
    <text evidence="3">The sequence shown here is derived from an EMBL/GenBank/DDBJ whole genome shotgun (WGS) entry which is preliminary data.</text>
</comment>
<dbReference type="InterPro" id="IPR007577">
    <property type="entry name" value="GlycoTrfase_DXD_sugar-bd_CS"/>
</dbReference>
<organism evidence="3 4">
    <name type="scientific">Pinctada imbricata</name>
    <name type="common">Atlantic pearl-oyster</name>
    <name type="synonym">Pinctada martensii</name>
    <dbReference type="NCBI Taxonomy" id="66713"/>
    <lineage>
        <taxon>Eukaryota</taxon>
        <taxon>Metazoa</taxon>
        <taxon>Spiralia</taxon>
        <taxon>Lophotrochozoa</taxon>
        <taxon>Mollusca</taxon>
        <taxon>Bivalvia</taxon>
        <taxon>Autobranchia</taxon>
        <taxon>Pteriomorphia</taxon>
        <taxon>Pterioida</taxon>
        <taxon>Pterioidea</taxon>
        <taxon>Pteriidae</taxon>
        <taxon>Pinctada</taxon>
    </lineage>
</organism>
<keyword evidence="2" id="KW-0812">Transmembrane</keyword>
<dbReference type="Proteomes" id="UP001186944">
    <property type="component" value="Unassembled WGS sequence"/>
</dbReference>
<evidence type="ECO:0000313" key="3">
    <source>
        <dbReference type="EMBL" id="KAK3097255.1"/>
    </source>
</evidence>
<dbReference type="GO" id="GO:0000030">
    <property type="term" value="F:mannosyltransferase activity"/>
    <property type="evidence" value="ECO:0007669"/>
    <property type="project" value="TreeGrafter"/>
</dbReference>